<dbReference type="InterPro" id="IPR007588">
    <property type="entry name" value="Znf_FLYWCH"/>
</dbReference>
<feature type="domain" description="FLYWCH-type" evidence="4">
    <location>
        <begin position="163"/>
        <end position="222"/>
    </location>
</feature>
<reference evidence="6" key="1">
    <citation type="submission" date="2017-09" db="EMBL/GenBank/DDBJ databases">
        <title>Contemporary evolution of a Lepidopteran species, Heliothis virescens, in response to modern agricultural practices.</title>
        <authorList>
            <person name="Fritz M.L."/>
            <person name="Deyonke A.M."/>
            <person name="Papanicolaou A."/>
            <person name="Micinski S."/>
            <person name="Westbrook J."/>
            <person name="Gould F."/>
        </authorList>
    </citation>
    <scope>NUCLEOTIDE SEQUENCE [LARGE SCALE GENOMIC DNA]</scope>
    <source>
        <strain evidence="6">HvINT-</strain>
        <tissue evidence="6">Whole body</tissue>
    </source>
</reference>
<sequence>MLCVNSALYAVIAASSSGLSGPSSLTKIWSGIVQWKPIKNASSNIMLQLNCSVFTDKNTLPHLKGETWPKTMCLYLIQKTTLKTSGVGGCFKDRKTVIFKMKACKELDELNAAWKSGMVGCLKLTPRIGCDVKIILLLYVPHKSMYLGVVPNDQGSIITKLLFYENCCGRTYLWYKGFWYRKYKESGTTIWWVCYKRSSLKCTGSIITDAGELVNTVPRHTHKMNLWQKAFNGLLRTTCYVVEKGRTYLYHEGYRHRINGRSGDKVWWICSQRDSKTCSGSLVSYNGYVKKKTAHTH</sequence>
<organism evidence="6">
    <name type="scientific">Heliothis virescens</name>
    <name type="common">Tobacco budworm moth</name>
    <dbReference type="NCBI Taxonomy" id="7102"/>
    <lineage>
        <taxon>Eukaryota</taxon>
        <taxon>Metazoa</taxon>
        <taxon>Ecdysozoa</taxon>
        <taxon>Arthropoda</taxon>
        <taxon>Hexapoda</taxon>
        <taxon>Insecta</taxon>
        <taxon>Pterygota</taxon>
        <taxon>Neoptera</taxon>
        <taxon>Endopterygota</taxon>
        <taxon>Lepidoptera</taxon>
        <taxon>Glossata</taxon>
        <taxon>Ditrysia</taxon>
        <taxon>Noctuoidea</taxon>
        <taxon>Noctuidae</taxon>
        <taxon>Heliothinae</taxon>
        <taxon>Heliothis</taxon>
    </lineage>
</organism>
<dbReference type="EMBL" id="NWSH01007809">
    <property type="protein sequence ID" value="PCG62800.1"/>
    <property type="molecule type" value="Genomic_DNA"/>
</dbReference>
<protein>
    <recommendedName>
        <fullName evidence="7">FLYWCH-type domain-containing protein</fullName>
    </recommendedName>
</protein>
<evidence type="ECO:0000256" key="1">
    <source>
        <dbReference type="ARBA" id="ARBA00022723"/>
    </source>
</evidence>
<dbReference type="GO" id="GO:0008270">
    <property type="term" value="F:zinc ion binding"/>
    <property type="evidence" value="ECO:0007669"/>
    <property type="project" value="UniProtKB-KW"/>
</dbReference>
<evidence type="ECO:0000259" key="4">
    <source>
        <dbReference type="Pfam" id="PF04500"/>
    </source>
</evidence>
<evidence type="ECO:0000313" key="6">
    <source>
        <dbReference type="EMBL" id="PCG62800.1"/>
    </source>
</evidence>
<accession>A0A2A4IUI2</accession>
<evidence type="ECO:0000256" key="3">
    <source>
        <dbReference type="ARBA" id="ARBA00022833"/>
    </source>
</evidence>
<dbReference type="InterPro" id="IPR021394">
    <property type="entry name" value="Med25_PTOV"/>
</dbReference>
<evidence type="ECO:0000256" key="2">
    <source>
        <dbReference type="ARBA" id="ARBA00022771"/>
    </source>
</evidence>
<dbReference type="Pfam" id="PF11232">
    <property type="entry name" value="Med25"/>
    <property type="match status" value="1"/>
</dbReference>
<evidence type="ECO:0008006" key="7">
    <source>
        <dbReference type="Google" id="ProtNLM"/>
    </source>
</evidence>
<dbReference type="Gene3D" id="2.20.25.240">
    <property type="match status" value="2"/>
</dbReference>
<dbReference type="STRING" id="7102.A0A2A4IUI2"/>
<proteinExistence type="predicted"/>
<gene>
    <name evidence="6" type="ORF">B5V51_13626</name>
</gene>
<comment type="caution">
    <text evidence="6">The sequence shown here is derived from an EMBL/GenBank/DDBJ whole genome shotgun (WGS) entry which is preliminary data.</text>
</comment>
<keyword evidence="3" id="KW-0862">Zinc</keyword>
<dbReference type="InterPro" id="IPR038196">
    <property type="entry name" value="Med25_PTOV_sf"/>
</dbReference>
<dbReference type="AlphaFoldDB" id="A0A2A4IUI2"/>
<keyword evidence="2" id="KW-0863">Zinc-finger</keyword>
<name>A0A2A4IUI2_HELVI</name>
<evidence type="ECO:0000259" key="5">
    <source>
        <dbReference type="Pfam" id="PF11232"/>
    </source>
</evidence>
<feature type="domain" description="Mediator complex subunit Med25 PTOV" evidence="5">
    <location>
        <begin position="26"/>
        <end position="161"/>
    </location>
</feature>
<dbReference type="Pfam" id="PF04500">
    <property type="entry name" value="FLYWCH"/>
    <property type="match status" value="2"/>
</dbReference>
<feature type="domain" description="FLYWCH-type" evidence="4">
    <location>
        <begin position="243"/>
        <end position="297"/>
    </location>
</feature>
<dbReference type="Gene3D" id="2.40.290.30">
    <property type="entry name" value="Mediator complex subunit 25, ACID domain"/>
    <property type="match status" value="1"/>
</dbReference>
<keyword evidence="1" id="KW-0479">Metal-binding</keyword>